<dbReference type="InterPro" id="IPR022764">
    <property type="entry name" value="Peptidase_S54_rhomboid_dom"/>
</dbReference>
<gene>
    <name evidence="9" type="ORF">CAMGR0001_0954</name>
</gene>
<dbReference type="GO" id="GO:0004252">
    <property type="term" value="F:serine-type endopeptidase activity"/>
    <property type="evidence" value="ECO:0007669"/>
    <property type="project" value="InterPro"/>
</dbReference>
<accession>C8PGG1</accession>
<dbReference type="AlphaFoldDB" id="C8PGG1"/>
<dbReference type="Gene3D" id="1.20.1540.10">
    <property type="entry name" value="Rhomboid-like"/>
    <property type="match status" value="1"/>
</dbReference>
<dbReference type="EMBL" id="ACYG01000019">
    <property type="protein sequence ID" value="EEV18199.1"/>
    <property type="molecule type" value="Genomic_DNA"/>
</dbReference>
<sequence length="185" mass="20445">MQSGKFTLAIIAVNILFFVISFALEYFFGFKSYLFFGLNPYFFEGMPWQLLSSFFMHGGVMHLAMNMAVLYQFGGILERAFGGIKFTLLYIVGGLLSGALCLIYIRYAMSMGEIVNIVGASGAICVLLGVIAYFDERNAGGIFVAILIMSFAPMLMGVNVAWYAHIAGFVVGYGFGMIQKKFRIL</sequence>
<evidence type="ECO:0000256" key="1">
    <source>
        <dbReference type="ARBA" id="ARBA00004141"/>
    </source>
</evidence>
<feature type="transmembrane region" description="Helical" evidence="7">
    <location>
        <begin position="114"/>
        <end position="134"/>
    </location>
</feature>
<keyword evidence="6 7" id="KW-0472">Membrane</keyword>
<comment type="caution">
    <text evidence="9">The sequence shown here is derived from an EMBL/GenBank/DDBJ whole genome shotgun (WGS) entry which is preliminary data.</text>
</comment>
<evidence type="ECO:0000256" key="3">
    <source>
        <dbReference type="ARBA" id="ARBA00022692"/>
    </source>
</evidence>
<organism evidence="9 10">
    <name type="scientific">Campylobacter gracilis RM3268</name>
    <dbReference type="NCBI Taxonomy" id="553220"/>
    <lineage>
        <taxon>Bacteria</taxon>
        <taxon>Pseudomonadati</taxon>
        <taxon>Campylobacterota</taxon>
        <taxon>Epsilonproteobacteria</taxon>
        <taxon>Campylobacterales</taxon>
        <taxon>Campylobacteraceae</taxon>
        <taxon>Campylobacter</taxon>
    </lineage>
</organism>
<dbReference type="InterPro" id="IPR035952">
    <property type="entry name" value="Rhomboid-like_sf"/>
</dbReference>
<comment type="similarity">
    <text evidence="2">Belongs to the peptidase S54 family.</text>
</comment>
<evidence type="ECO:0000259" key="8">
    <source>
        <dbReference type="Pfam" id="PF01694"/>
    </source>
</evidence>
<dbReference type="STRING" id="824.CGRAC_1121"/>
<evidence type="ECO:0000256" key="7">
    <source>
        <dbReference type="SAM" id="Phobius"/>
    </source>
</evidence>
<feature type="transmembrane region" description="Helical" evidence="7">
    <location>
        <begin position="7"/>
        <end position="28"/>
    </location>
</feature>
<keyword evidence="5 7" id="KW-1133">Transmembrane helix</keyword>
<proteinExistence type="inferred from homology"/>
<feature type="transmembrane region" description="Helical" evidence="7">
    <location>
        <begin position="139"/>
        <end position="156"/>
    </location>
</feature>
<keyword evidence="3 7" id="KW-0812">Transmembrane</keyword>
<protein>
    <submittedName>
        <fullName evidence="9">Peptidase, S54 family</fullName>
        <ecNumber evidence="9">3.4.21.-</ecNumber>
    </submittedName>
</protein>
<dbReference type="InterPro" id="IPR050925">
    <property type="entry name" value="Rhomboid_protease_S54"/>
</dbReference>
<dbReference type="EC" id="3.4.21.-" evidence="9"/>
<reference evidence="9 10" key="1">
    <citation type="submission" date="2009-07" db="EMBL/GenBank/DDBJ databases">
        <authorList>
            <person name="Madupu R."/>
            <person name="Sebastian Y."/>
            <person name="Durkin A.S."/>
            <person name="Torralba M."/>
            <person name="Methe B."/>
            <person name="Sutton G.G."/>
            <person name="Strausberg R.L."/>
            <person name="Nelson K.E."/>
        </authorList>
    </citation>
    <scope>NUCLEOTIDE SEQUENCE [LARGE SCALE GENOMIC DNA]</scope>
    <source>
        <strain evidence="9 10">RM3268</strain>
    </source>
</reference>
<name>C8PGG1_9BACT</name>
<dbReference type="Pfam" id="PF01694">
    <property type="entry name" value="Rhomboid"/>
    <property type="match status" value="1"/>
</dbReference>
<keyword evidence="10" id="KW-1185">Reference proteome</keyword>
<dbReference type="GO" id="GO:0016020">
    <property type="term" value="C:membrane"/>
    <property type="evidence" value="ECO:0007669"/>
    <property type="project" value="UniProtKB-SubCell"/>
</dbReference>
<dbReference type="PANTHER" id="PTHR43731">
    <property type="entry name" value="RHOMBOID PROTEASE"/>
    <property type="match status" value="1"/>
</dbReference>
<dbReference type="PANTHER" id="PTHR43731:SF14">
    <property type="entry name" value="PRESENILIN-ASSOCIATED RHOMBOID-LIKE PROTEIN, MITOCHONDRIAL"/>
    <property type="match status" value="1"/>
</dbReference>
<dbReference type="RefSeq" id="WP_005870539.1">
    <property type="nucleotide sequence ID" value="NZ_ACYG01000019.1"/>
</dbReference>
<feature type="transmembrane region" description="Helical" evidence="7">
    <location>
        <begin position="162"/>
        <end position="178"/>
    </location>
</feature>
<dbReference type="Proteomes" id="UP000005709">
    <property type="component" value="Unassembled WGS sequence"/>
</dbReference>
<evidence type="ECO:0000313" key="9">
    <source>
        <dbReference type="EMBL" id="EEV18199.1"/>
    </source>
</evidence>
<keyword evidence="4 9" id="KW-0378">Hydrolase</keyword>
<feature type="domain" description="Peptidase S54 rhomboid" evidence="8">
    <location>
        <begin position="45"/>
        <end position="178"/>
    </location>
</feature>
<evidence type="ECO:0000256" key="2">
    <source>
        <dbReference type="ARBA" id="ARBA00009045"/>
    </source>
</evidence>
<dbReference type="SUPFAM" id="SSF144091">
    <property type="entry name" value="Rhomboid-like"/>
    <property type="match status" value="1"/>
</dbReference>
<feature type="transmembrane region" description="Helical" evidence="7">
    <location>
        <begin position="48"/>
        <end position="74"/>
    </location>
</feature>
<evidence type="ECO:0000256" key="5">
    <source>
        <dbReference type="ARBA" id="ARBA00022989"/>
    </source>
</evidence>
<evidence type="ECO:0000256" key="4">
    <source>
        <dbReference type="ARBA" id="ARBA00022801"/>
    </source>
</evidence>
<evidence type="ECO:0000313" key="10">
    <source>
        <dbReference type="Proteomes" id="UP000005709"/>
    </source>
</evidence>
<comment type="subcellular location">
    <subcellularLocation>
        <location evidence="1">Membrane</location>
        <topology evidence="1">Multi-pass membrane protein</topology>
    </subcellularLocation>
</comment>
<evidence type="ECO:0000256" key="6">
    <source>
        <dbReference type="ARBA" id="ARBA00023136"/>
    </source>
</evidence>
<dbReference type="eggNOG" id="COG0705">
    <property type="taxonomic scope" value="Bacteria"/>
</dbReference>
<dbReference type="OrthoDB" id="9813074at2"/>
<feature type="transmembrane region" description="Helical" evidence="7">
    <location>
        <begin position="86"/>
        <end position="108"/>
    </location>
</feature>